<reference evidence="1 2" key="1">
    <citation type="journal article" date="2018" name="Science">
        <title>The opium poppy genome and morphinan production.</title>
        <authorList>
            <person name="Guo L."/>
            <person name="Winzer T."/>
            <person name="Yang X."/>
            <person name="Li Y."/>
            <person name="Ning Z."/>
            <person name="He Z."/>
            <person name="Teodor R."/>
            <person name="Lu Y."/>
            <person name="Bowser T.A."/>
            <person name="Graham I.A."/>
            <person name="Ye K."/>
        </authorList>
    </citation>
    <scope>NUCLEOTIDE SEQUENCE [LARGE SCALE GENOMIC DNA]</scope>
    <source>
        <strain evidence="2">cv. HN1</strain>
        <tissue evidence="1">Leaves</tissue>
    </source>
</reference>
<organism evidence="1 2">
    <name type="scientific">Papaver somniferum</name>
    <name type="common">Opium poppy</name>
    <dbReference type="NCBI Taxonomy" id="3469"/>
    <lineage>
        <taxon>Eukaryota</taxon>
        <taxon>Viridiplantae</taxon>
        <taxon>Streptophyta</taxon>
        <taxon>Embryophyta</taxon>
        <taxon>Tracheophyta</taxon>
        <taxon>Spermatophyta</taxon>
        <taxon>Magnoliopsida</taxon>
        <taxon>Ranunculales</taxon>
        <taxon>Papaveraceae</taxon>
        <taxon>Papaveroideae</taxon>
        <taxon>Papaver</taxon>
    </lineage>
</organism>
<dbReference type="Gramene" id="RZC72917">
    <property type="protein sequence ID" value="RZC72917"/>
    <property type="gene ID" value="C5167_048397"/>
</dbReference>
<proteinExistence type="predicted"/>
<evidence type="ECO:0000313" key="2">
    <source>
        <dbReference type="Proteomes" id="UP000316621"/>
    </source>
</evidence>
<dbReference type="EMBL" id="CM010722">
    <property type="protein sequence ID" value="RZC72917.1"/>
    <property type="molecule type" value="Genomic_DNA"/>
</dbReference>
<accession>A0A4Y7KJ87</accession>
<keyword evidence="2" id="KW-1185">Reference proteome</keyword>
<evidence type="ECO:0000313" key="1">
    <source>
        <dbReference type="EMBL" id="RZC72917.1"/>
    </source>
</evidence>
<name>A0A4Y7KJ87_PAPSO</name>
<gene>
    <name evidence="1" type="ORF">C5167_048397</name>
</gene>
<protein>
    <submittedName>
        <fullName evidence="1">Uncharacterized protein</fullName>
    </submittedName>
</protein>
<dbReference type="Proteomes" id="UP000316621">
    <property type="component" value="Chromosome 8"/>
</dbReference>
<dbReference type="AlphaFoldDB" id="A0A4Y7KJ87"/>
<sequence length="75" mass="8908">MLCLNFYQLRTTYISGFEASRKWVSELDLPDSEYWNELEYLTYHIQTVCQFPPAKFIYASTFNGLFVDITISQCF</sequence>